<accession>A0ABP0ZT90</accession>
<dbReference type="EMBL" id="OZ022409">
    <property type="protein sequence ID" value="CAK9440310.1"/>
    <property type="molecule type" value="Genomic_DNA"/>
</dbReference>
<evidence type="ECO:0000313" key="3">
    <source>
        <dbReference type="Proteomes" id="UP001497383"/>
    </source>
</evidence>
<dbReference type="RefSeq" id="XP_066831348.1">
    <property type="nucleotide sequence ID" value="XM_066974629.1"/>
</dbReference>
<proteinExistence type="predicted"/>
<dbReference type="GeneID" id="92209606"/>
<sequence>MTDLTSNNSLDKGSVGRTKKFAAEEALIKVSQEPKLVASDQYRLEAEVTGPRIDNEEKTTGNTCGSCGNCGGVGVGVGVGGGGGGERVHEEPNYHPSSSTQVDTESSGNKSATYSKCNRDRNEGDIQPTNSRIKNVDEFDVKQKQAREGAPASSGADKASSAEGQKTPAQQSHDGPVTSNTGSASTRSTKFSRMVLLSSLKTWFNFKDFGVKITDEVKSIDSEGATTDMSSHECLTQLPNIPFQYRPKEVNGFGILSQSQSLPSKIKRQFELLLTSALQLELEFCQFLEMLHERSKRQDIRNIFLSQFDKMHRALPFTVEYLNANDDISEEMSLHLKVLFGDIFNNNFVVWIANKFEYNQFSRRFRKTVVEVLRNDYQFDISYRRETFYRQIIAASLIQWRRHIPFSD</sequence>
<protein>
    <recommendedName>
        <fullName evidence="4">RGS domain-containing protein</fullName>
    </recommendedName>
</protein>
<dbReference type="Proteomes" id="UP001497383">
    <property type="component" value="Chromosome 5"/>
</dbReference>
<feature type="region of interest" description="Disordered" evidence="1">
    <location>
        <begin position="76"/>
        <end position="186"/>
    </location>
</feature>
<evidence type="ECO:0008006" key="4">
    <source>
        <dbReference type="Google" id="ProtNLM"/>
    </source>
</evidence>
<organism evidence="2 3">
    <name type="scientific">Lodderomyces beijingensis</name>
    <dbReference type="NCBI Taxonomy" id="1775926"/>
    <lineage>
        <taxon>Eukaryota</taxon>
        <taxon>Fungi</taxon>
        <taxon>Dikarya</taxon>
        <taxon>Ascomycota</taxon>
        <taxon>Saccharomycotina</taxon>
        <taxon>Pichiomycetes</taxon>
        <taxon>Debaryomycetaceae</taxon>
        <taxon>Candida/Lodderomyces clade</taxon>
        <taxon>Lodderomyces</taxon>
    </lineage>
</organism>
<keyword evidence="3" id="KW-1185">Reference proteome</keyword>
<evidence type="ECO:0000256" key="1">
    <source>
        <dbReference type="SAM" id="MobiDB-lite"/>
    </source>
</evidence>
<feature type="compositionally biased region" description="Basic and acidic residues" evidence="1">
    <location>
        <begin position="134"/>
        <end position="147"/>
    </location>
</feature>
<evidence type="ECO:0000313" key="2">
    <source>
        <dbReference type="EMBL" id="CAK9440310.1"/>
    </source>
</evidence>
<gene>
    <name evidence="2" type="ORF">LODBEIA_P44100</name>
</gene>
<feature type="compositionally biased region" description="Polar residues" evidence="1">
    <location>
        <begin position="95"/>
        <end position="116"/>
    </location>
</feature>
<name>A0ABP0ZT90_9ASCO</name>
<feature type="compositionally biased region" description="Gly residues" evidence="1">
    <location>
        <begin position="76"/>
        <end position="85"/>
    </location>
</feature>
<feature type="compositionally biased region" description="Polar residues" evidence="1">
    <location>
        <begin position="162"/>
        <end position="186"/>
    </location>
</feature>
<reference evidence="2 3" key="1">
    <citation type="submission" date="2024-03" db="EMBL/GenBank/DDBJ databases">
        <authorList>
            <person name="Brejova B."/>
        </authorList>
    </citation>
    <scope>NUCLEOTIDE SEQUENCE [LARGE SCALE GENOMIC DNA]</scope>
    <source>
        <strain evidence="2 3">CBS 14171</strain>
    </source>
</reference>